<name>A0A068AAJ4_9GAMA</name>
<dbReference type="Proteomes" id="UP000168428">
    <property type="component" value="Segment"/>
</dbReference>
<evidence type="ECO:0000313" key="3">
    <source>
        <dbReference type="Proteomes" id="UP000168428"/>
    </source>
</evidence>
<protein>
    <submittedName>
        <fullName evidence="2">Orf4</fullName>
    </submittedName>
</protein>
<proteinExistence type="predicted"/>
<sequence>MYIPSRASGLEESAGKADPASTQAPMAASEVMQDSLEPRPLPSLSQVKPIYEELSGLSNTIRKVLASVVDPTEPLVLTVTECIMVKKVKQCIRINFVSFMSCTLRLPRVQDDAKRTDVLMEIITEFHREGETSLKKMYIALAFSCIYLCYLIEGCEINVDLISHLLARYYLRYHLRWLIGIRGLSGAVKREHPKLWFAVNTRRIFNCGTLSK</sequence>
<feature type="region of interest" description="Disordered" evidence="1">
    <location>
        <begin position="1"/>
        <end position="39"/>
    </location>
</feature>
<evidence type="ECO:0000313" key="2">
    <source>
        <dbReference type="EMBL" id="AIA62046.1"/>
    </source>
</evidence>
<keyword evidence="3" id="KW-1185">Reference proteome</keyword>
<dbReference type="OrthoDB" id="19762at10239"/>
<dbReference type="RefSeq" id="YP_009044392.1">
    <property type="nucleotide sequence ID" value="NC_024382.1"/>
</dbReference>
<evidence type="ECO:0000256" key="1">
    <source>
        <dbReference type="SAM" id="MobiDB-lite"/>
    </source>
</evidence>
<dbReference type="GeneID" id="19735484"/>
<dbReference type="EMBL" id="KF274499">
    <property type="protein sequence ID" value="AIA62046.1"/>
    <property type="molecule type" value="Genomic_DNA"/>
</dbReference>
<organism evidence="2 3">
    <name type="scientific">Alcelaphine gammaherpesvirus 2</name>
    <dbReference type="NCBI Taxonomy" id="138184"/>
    <lineage>
        <taxon>Viruses</taxon>
        <taxon>Duplodnaviria</taxon>
        <taxon>Heunggongvirae</taxon>
        <taxon>Peploviricota</taxon>
        <taxon>Herviviricetes</taxon>
        <taxon>Herpesvirales</taxon>
        <taxon>Orthoherpesviridae</taxon>
        <taxon>Gammaherpesvirinae</taxon>
        <taxon>Macavirus</taxon>
        <taxon>Macavirus alcelaphinegamma2</taxon>
    </lineage>
</organism>
<accession>A0A068AAJ4</accession>
<dbReference type="KEGG" id="vg:19735484"/>
<reference evidence="2 3" key="1">
    <citation type="journal article" date="2014" name="Vet. Microbiol.">
        <title>Malignant catarrhal fever in American bison (Bison bison) experimentally infected with alcelaphine herpesvirus 2.</title>
        <authorList>
            <person name="Taus N.S."/>
            <person name="O'Toole D."/>
            <person name="Herndon D.R."/>
            <person name="Cunha C.W."/>
            <person name="Warg J.V."/>
            <person name="Seal B.S."/>
            <person name="Brooking A."/>
            <person name="Li H."/>
        </authorList>
    </citation>
    <scope>NUCLEOTIDE SEQUENCE [LARGE SCALE GENOMIC DNA]</scope>
    <source>
        <strain evidence="2">Topi-AlHV-2</strain>
    </source>
</reference>
<gene>
    <name evidence="2" type="ORF">ALHV2gp06</name>
</gene>